<proteinExistence type="inferred from homology"/>
<evidence type="ECO:0000256" key="3">
    <source>
        <dbReference type="ARBA" id="ARBA00010617"/>
    </source>
</evidence>
<comment type="similarity">
    <text evidence="3 10">Belongs to the cytochrome P450 family.</text>
</comment>
<keyword evidence="6 10" id="KW-0560">Oxidoreductase</keyword>
<evidence type="ECO:0000256" key="10">
    <source>
        <dbReference type="RuleBase" id="RU000461"/>
    </source>
</evidence>
<dbReference type="SUPFAM" id="SSF48264">
    <property type="entry name" value="Cytochrome P450"/>
    <property type="match status" value="1"/>
</dbReference>
<dbReference type="GO" id="GO:0004497">
    <property type="term" value="F:monooxygenase activity"/>
    <property type="evidence" value="ECO:0007669"/>
    <property type="project" value="UniProtKB-KW"/>
</dbReference>
<keyword evidence="5 9" id="KW-0479">Metal-binding</keyword>
<dbReference type="PANTHER" id="PTHR46300">
    <property type="entry name" value="P450, PUTATIVE (EUROFUNG)-RELATED-RELATED"/>
    <property type="match status" value="1"/>
</dbReference>
<dbReference type="CDD" id="cd11065">
    <property type="entry name" value="CYP64-like"/>
    <property type="match status" value="1"/>
</dbReference>
<keyword evidence="12" id="KW-1185">Reference proteome</keyword>
<protein>
    <submittedName>
        <fullName evidence="11">Cytochrome P450</fullName>
    </submittedName>
</protein>
<dbReference type="Gene3D" id="1.10.630.10">
    <property type="entry name" value="Cytochrome P450"/>
    <property type="match status" value="1"/>
</dbReference>
<evidence type="ECO:0000256" key="7">
    <source>
        <dbReference type="ARBA" id="ARBA00023004"/>
    </source>
</evidence>
<accession>A0A4S8KQR9</accession>
<dbReference type="PROSITE" id="PS00086">
    <property type="entry name" value="CYTOCHROME_P450"/>
    <property type="match status" value="1"/>
</dbReference>
<organism evidence="11 12">
    <name type="scientific">Dendrothele bispora (strain CBS 962.96)</name>
    <dbReference type="NCBI Taxonomy" id="1314807"/>
    <lineage>
        <taxon>Eukaryota</taxon>
        <taxon>Fungi</taxon>
        <taxon>Dikarya</taxon>
        <taxon>Basidiomycota</taxon>
        <taxon>Agaricomycotina</taxon>
        <taxon>Agaricomycetes</taxon>
        <taxon>Agaricomycetidae</taxon>
        <taxon>Agaricales</taxon>
        <taxon>Agaricales incertae sedis</taxon>
        <taxon>Dendrothele</taxon>
    </lineage>
</organism>
<dbReference type="PRINTS" id="PR00385">
    <property type="entry name" value="P450"/>
</dbReference>
<evidence type="ECO:0000256" key="2">
    <source>
        <dbReference type="ARBA" id="ARBA00005179"/>
    </source>
</evidence>
<evidence type="ECO:0000256" key="1">
    <source>
        <dbReference type="ARBA" id="ARBA00001971"/>
    </source>
</evidence>
<dbReference type="InterPro" id="IPR017972">
    <property type="entry name" value="Cyt_P450_CS"/>
</dbReference>
<reference evidence="11 12" key="1">
    <citation type="journal article" date="2019" name="Nat. Ecol. Evol.">
        <title>Megaphylogeny resolves global patterns of mushroom evolution.</title>
        <authorList>
            <person name="Varga T."/>
            <person name="Krizsan K."/>
            <person name="Foldi C."/>
            <person name="Dima B."/>
            <person name="Sanchez-Garcia M."/>
            <person name="Sanchez-Ramirez S."/>
            <person name="Szollosi G.J."/>
            <person name="Szarkandi J.G."/>
            <person name="Papp V."/>
            <person name="Albert L."/>
            <person name="Andreopoulos W."/>
            <person name="Angelini C."/>
            <person name="Antonin V."/>
            <person name="Barry K.W."/>
            <person name="Bougher N.L."/>
            <person name="Buchanan P."/>
            <person name="Buyck B."/>
            <person name="Bense V."/>
            <person name="Catcheside P."/>
            <person name="Chovatia M."/>
            <person name="Cooper J."/>
            <person name="Damon W."/>
            <person name="Desjardin D."/>
            <person name="Finy P."/>
            <person name="Geml J."/>
            <person name="Haridas S."/>
            <person name="Hughes K."/>
            <person name="Justo A."/>
            <person name="Karasinski D."/>
            <person name="Kautmanova I."/>
            <person name="Kiss B."/>
            <person name="Kocsube S."/>
            <person name="Kotiranta H."/>
            <person name="LaButti K.M."/>
            <person name="Lechner B.E."/>
            <person name="Liimatainen K."/>
            <person name="Lipzen A."/>
            <person name="Lukacs Z."/>
            <person name="Mihaltcheva S."/>
            <person name="Morgado L.N."/>
            <person name="Niskanen T."/>
            <person name="Noordeloos M.E."/>
            <person name="Ohm R.A."/>
            <person name="Ortiz-Santana B."/>
            <person name="Ovrebo C."/>
            <person name="Racz N."/>
            <person name="Riley R."/>
            <person name="Savchenko A."/>
            <person name="Shiryaev A."/>
            <person name="Soop K."/>
            <person name="Spirin V."/>
            <person name="Szebenyi C."/>
            <person name="Tomsovsky M."/>
            <person name="Tulloss R.E."/>
            <person name="Uehling J."/>
            <person name="Grigoriev I.V."/>
            <person name="Vagvolgyi C."/>
            <person name="Papp T."/>
            <person name="Martin F.M."/>
            <person name="Miettinen O."/>
            <person name="Hibbett D.S."/>
            <person name="Nagy L.G."/>
        </authorList>
    </citation>
    <scope>NUCLEOTIDE SEQUENCE [LARGE SCALE GENOMIC DNA]</scope>
    <source>
        <strain evidence="11 12">CBS 962.96</strain>
    </source>
</reference>
<dbReference type="Proteomes" id="UP000297245">
    <property type="component" value="Unassembled WGS sequence"/>
</dbReference>
<dbReference type="InterPro" id="IPR001128">
    <property type="entry name" value="Cyt_P450"/>
</dbReference>
<dbReference type="OrthoDB" id="1055148at2759"/>
<evidence type="ECO:0000313" key="12">
    <source>
        <dbReference type="Proteomes" id="UP000297245"/>
    </source>
</evidence>
<evidence type="ECO:0000256" key="8">
    <source>
        <dbReference type="ARBA" id="ARBA00023033"/>
    </source>
</evidence>
<keyword evidence="8 10" id="KW-0503">Monooxygenase</keyword>
<dbReference type="PRINTS" id="PR00463">
    <property type="entry name" value="EP450I"/>
</dbReference>
<evidence type="ECO:0000256" key="6">
    <source>
        <dbReference type="ARBA" id="ARBA00023002"/>
    </source>
</evidence>
<evidence type="ECO:0000256" key="5">
    <source>
        <dbReference type="ARBA" id="ARBA00022723"/>
    </source>
</evidence>
<name>A0A4S8KQR9_DENBC</name>
<evidence type="ECO:0000313" key="11">
    <source>
        <dbReference type="EMBL" id="THU78086.1"/>
    </source>
</evidence>
<dbReference type="InterPro" id="IPR050364">
    <property type="entry name" value="Cytochrome_P450_fung"/>
</dbReference>
<dbReference type="EMBL" id="ML180265">
    <property type="protein sequence ID" value="THU78086.1"/>
    <property type="molecule type" value="Genomic_DNA"/>
</dbReference>
<keyword evidence="4 9" id="KW-0349">Heme</keyword>
<keyword evidence="7 9" id="KW-0408">Iron</keyword>
<dbReference type="GO" id="GO:0016705">
    <property type="term" value="F:oxidoreductase activity, acting on paired donors, with incorporation or reduction of molecular oxygen"/>
    <property type="evidence" value="ECO:0007669"/>
    <property type="project" value="InterPro"/>
</dbReference>
<dbReference type="PANTHER" id="PTHR46300:SF7">
    <property type="entry name" value="P450, PUTATIVE (EUROFUNG)-RELATED"/>
    <property type="match status" value="1"/>
</dbReference>
<sequence>MQTGISTLLAVGTFLFGLLHLFVSFLRRPRTVLPLPPGPKGFPIIGNLFNEISGYRGVPGSSSHHLWAKYLEMGKKYNSDIVHINVLGDHTIVLNSSKATNDLLEKRSGIYSDRPPMHMMMGLVGVHRRTFHQDFQPPALATYRPFIRQSTSDFLKKIAPTEYDPLRTPDIKHADLESYVRNHAGSIILRIVYGMTTQEEMNDYVQIAYLAAESLIATMNHGSFFVDYLPWLKYVPAWFPGASFKRKANAWAPAVSDLLNKPWERLKPLIKSGTAIPCFVTRNLERFDLVSSLDVDSDKTRTNTDPNMEEVVKNCAAVAYFGGSDTTVSMLMSSILALSHHPEVLTKAHEEIDRVVGSSRLPDLTDRKDLPYVEAFIKEVERMYPVTPLAIAHRVTISDVYDGYFIPKGTAIVANVWFVCFYHRAILHSEELYQDPLKFDPDRFLEDGKESERSPNPELYVFGFGRRICPGRYLALESAWNLIACLLATCDVIQPLKEDPKAMIDPVLDFAEGIIVHPKPYNCRIVPRSATALNLMKTGYPSEN</sequence>
<feature type="binding site" description="axial binding residue" evidence="9">
    <location>
        <position position="469"/>
    </location>
    <ligand>
        <name>heme</name>
        <dbReference type="ChEBI" id="CHEBI:30413"/>
    </ligand>
    <ligandPart>
        <name>Fe</name>
        <dbReference type="ChEBI" id="CHEBI:18248"/>
    </ligandPart>
</feature>
<dbReference type="InterPro" id="IPR036396">
    <property type="entry name" value="Cyt_P450_sf"/>
</dbReference>
<dbReference type="Pfam" id="PF00067">
    <property type="entry name" value="p450"/>
    <property type="match status" value="1"/>
</dbReference>
<evidence type="ECO:0000256" key="9">
    <source>
        <dbReference type="PIRSR" id="PIRSR602401-1"/>
    </source>
</evidence>
<dbReference type="InterPro" id="IPR002401">
    <property type="entry name" value="Cyt_P450_E_grp-I"/>
</dbReference>
<gene>
    <name evidence="11" type="ORF">K435DRAFT_845921</name>
</gene>
<evidence type="ECO:0000256" key="4">
    <source>
        <dbReference type="ARBA" id="ARBA00022617"/>
    </source>
</evidence>
<dbReference type="GO" id="GO:0020037">
    <property type="term" value="F:heme binding"/>
    <property type="evidence" value="ECO:0007669"/>
    <property type="project" value="InterPro"/>
</dbReference>
<dbReference type="AlphaFoldDB" id="A0A4S8KQR9"/>
<dbReference type="GO" id="GO:0005506">
    <property type="term" value="F:iron ion binding"/>
    <property type="evidence" value="ECO:0007669"/>
    <property type="project" value="InterPro"/>
</dbReference>
<comment type="pathway">
    <text evidence="2">Secondary metabolite biosynthesis.</text>
</comment>
<comment type="cofactor">
    <cofactor evidence="1 9">
        <name>heme</name>
        <dbReference type="ChEBI" id="CHEBI:30413"/>
    </cofactor>
</comment>